<protein>
    <submittedName>
        <fullName evidence="3">DAZ-associated protein 2</fullName>
    </submittedName>
</protein>
<dbReference type="EMBL" id="UYSL01019777">
    <property type="protein sequence ID" value="VDL69701.1"/>
    <property type="molecule type" value="Genomic_DNA"/>
</dbReference>
<gene>
    <name evidence="1" type="ORF">NBR_LOCUS6112</name>
</gene>
<sequence>MSQFYVSSFPPSVPVFSWDPFPSLVLNTRKGIFGGGGPSGGVLLGGGQPAATYVAAPVGGQAVQLVPSGGGGGGFVPSGMGEPSFGGAYADAGQAAVSKDISFDKFLWKM</sequence>
<evidence type="ECO:0000313" key="2">
    <source>
        <dbReference type="Proteomes" id="UP000271162"/>
    </source>
</evidence>
<reference evidence="1 2" key="2">
    <citation type="submission" date="2018-11" db="EMBL/GenBank/DDBJ databases">
        <authorList>
            <consortium name="Pathogen Informatics"/>
        </authorList>
    </citation>
    <scope>NUCLEOTIDE SEQUENCE [LARGE SCALE GENOMIC DNA]</scope>
</reference>
<dbReference type="WBParaSite" id="NBR_0000611101-mRNA-1">
    <property type="protein sequence ID" value="NBR_0000611101-mRNA-1"/>
    <property type="gene ID" value="NBR_0000611101"/>
</dbReference>
<reference evidence="3" key="1">
    <citation type="submission" date="2017-02" db="UniProtKB">
        <authorList>
            <consortium name="WormBaseParasite"/>
        </authorList>
    </citation>
    <scope>IDENTIFICATION</scope>
</reference>
<organism evidence="3">
    <name type="scientific">Nippostrongylus brasiliensis</name>
    <name type="common">Rat hookworm</name>
    <dbReference type="NCBI Taxonomy" id="27835"/>
    <lineage>
        <taxon>Eukaryota</taxon>
        <taxon>Metazoa</taxon>
        <taxon>Ecdysozoa</taxon>
        <taxon>Nematoda</taxon>
        <taxon>Chromadorea</taxon>
        <taxon>Rhabditida</taxon>
        <taxon>Rhabditina</taxon>
        <taxon>Rhabditomorpha</taxon>
        <taxon>Strongyloidea</taxon>
        <taxon>Heligmosomidae</taxon>
        <taxon>Nippostrongylus</taxon>
    </lineage>
</organism>
<dbReference type="Proteomes" id="UP000271162">
    <property type="component" value="Unassembled WGS sequence"/>
</dbReference>
<name>A0A0N4XTY3_NIPBR</name>
<keyword evidence="2" id="KW-1185">Reference proteome</keyword>
<dbReference type="AlphaFoldDB" id="A0A0N4XTY3"/>
<accession>A0A0N4XTY3</accession>
<evidence type="ECO:0000313" key="3">
    <source>
        <dbReference type="WBParaSite" id="NBR_0000611101-mRNA-1"/>
    </source>
</evidence>
<proteinExistence type="predicted"/>
<evidence type="ECO:0000313" key="1">
    <source>
        <dbReference type="EMBL" id="VDL69701.1"/>
    </source>
</evidence>